<dbReference type="InterPro" id="IPR002505">
    <property type="entry name" value="PTA_PTB"/>
</dbReference>
<keyword evidence="6 13" id="KW-0560">Oxidoreductase</keyword>
<comment type="similarity">
    <text evidence="4">In the C-terminal section; belongs to the phosphate acetyltransferase and butyryltransferase family.</text>
</comment>
<dbReference type="InterPro" id="IPR012188">
    <property type="entry name" value="ME_PTA"/>
</dbReference>
<dbReference type="Gene3D" id="3.40.50.10380">
    <property type="entry name" value="Malic enzyme, N-terminal domain"/>
    <property type="match status" value="1"/>
</dbReference>
<comment type="cofactor">
    <cofactor evidence="1">
        <name>Mn(2+)</name>
        <dbReference type="ChEBI" id="CHEBI:29035"/>
    </cofactor>
</comment>
<feature type="domain" description="Malic enzyme N-terminal" evidence="12">
    <location>
        <begin position="18"/>
        <end position="151"/>
    </location>
</feature>
<dbReference type="InterPro" id="IPR046346">
    <property type="entry name" value="Aminoacid_DH-like_N_sf"/>
</dbReference>
<dbReference type="SMART" id="SM00919">
    <property type="entry name" value="Malic_M"/>
    <property type="match status" value="1"/>
</dbReference>
<feature type="binding site" evidence="10">
    <location>
        <begin position="76"/>
        <end position="83"/>
    </location>
    <ligand>
        <name>NADP(+)</name>
        <dbReference type="ChEBI" id="CHEBI:58349"/>
    </ligand>
</feature>
<evidence type="ECO:0000313" key="14">
    <source>
        <dbReference type="Proteomes" id="UP000476030"/>
    </source>
</evidence>
<dbReference type="GO" id="GO:0051287">
    <property type="term" value="F:NAD binding"/>
    <property type="evidence" value="ECO:0007669"/>
    <property type="project" value="InterPro"/>
</dbReference>
<dbReference type="InterPro" id="IPR042113">
    <property type="entry name" value="P_AcTrfase_dom1"/>
</dbReference>
<comment type="similarity">
    <text evidence="3">In the N-terminal section; belongs to the malic enzymes family.</text>
</comment>
<dbReference type="PIRSF" id="PIRSF036684">
    <property type="entry name" value="ME_PTA"/>
    <property type="match status" value="1"/>
</dbReference>
<name>A0A6L8W8Z3_9PROT</name>
<dbReference type="InterPro" id="IPR012301">
    <property type="entry name" value="Malic_N_dom"/>
</dbReference>
<evidence type="ECO:0000313" key="13">
    <source>
        <dbReference type="EMBL" id="MZR31159.1"/>
    </source>
</evidence>
<keyword evidence="7" id="KW-0511">Multifunctional enzyme</keyword>
<feature type="active site" description="Proton acceptor" evidence="8">
    <location>
        <position position="94"/>
    </location>
</feature>
<protein>
    <submittedName>
        <fullName evidence="13">NADP-dependent malic enzyme</fullName>
        <ecNumber evidence="13">1.1.1.40</ecNumber>
    </submittedName>
</protein>
<accession>A0A6L8W8Z3</accession>
<dbReference type="PANTHER" id="PTHR43237:SF4">
    <property type="entry name" value="NADP-DEPENDENT MALIC ENZYME"/>
    <property type="match status" value="1"/>
</dbReference>
<dbReference type="EC" id="1.1.1.40" evidence="13"/>
<dbReference type="SUPFAM" id="SSF51735">
    <property type="entry name" value="NAD(P)-binding Rossmann-fold domains"/>
    <property type="match status" value="1"/>
</dbReference>
<dbReference type="Proteomes" id="UP000476030">
    <property type="component" value="Unassembled WGS sequence"/>
</dbReference>
<dbReference type="RefSeq" id="WP_161315685.1">
    <property type="nucleotide sequence ID" value="NZ_WTUW01000002.1"/>
</dbReference>
<sequence length="775" mass="84457">MAKDISKKAMDYHRLPRPGKLTVMPTKPMDTQTDLALAYSPGVAHPCLAIADDPVQAAELTARGNLVGVVTNGTAVLGLGAIGPLASKPVMEGKAVLFKKFAGIDVFDIELAELDPEKLVDIIVAMEPTFGGINLEDIKAPECFVVEKLCRERMNIPVFHDDQHGTAICVAAAVYNALRVVEKDIAEVKLTACGAGAAALACLNLLVSLGLPLENITVCDIHGVVYEGRTVEMDPYKSVFAVDTNKRTLADAMHGADIFLGCSGPGALKPEMVATMADKPIILALANPTPEILPEDAKAVRPDAIIATGRSDYPNQVNNVVCFPYLFRGALDVGATEINEEMKIAAVKAIADLAMAEQSDIVSKAYGGTQACFGPDYLIPTPFDPRLYLEVSFAVAKAAMESGVATRPMEDLEKYHQHLSHFVYRTGFVMKPLFDRARQEMMRVAYSEGEDERVLQAVQTVVDEGLASPILIGRRKVIDYRLEKLGLRIKPGVDFEIVDPEDDPRYREYWQAYHKLRERYGVDVETAKARIRTNTTIIGAMMVHLGHSDAMICGTYGKYEQHYRRVSDIIPFRDGVRDASALHLLIMPDRTLFFTDTQISHEQTPEELAELAILSADEVRRFGIEPKAALLSYSNFGSTDMPSARHARKALKIIEKLAPELEIEGEMKADTALIPSIREAIFPNSRLQGSANLLIMPNLDAANISYNLAKSIGQGIAVGPILIGMSKSVHVTAASITVRGLVNMTAIAAVDAQDHKAGKMMPGPIARRERLIDEG</sequence>
<evidence type="ECO:0000256" key="4">
    <source>
        <dbReference type="ARBA" id="ARBA00008756"/>
    </source>
</evidence>
<feature type="binding site" evidence="9">
    <location>
        <position position="137"/>
    </location>
    <ligand>
        <name>a divalent metal cation</name>
        <dbReference type="ChEBI" id="CHEBI:60240"/>
    </ligand>
</feature>
<dbReference type="GO" id="GO:0016746">
    <property type="term" value="F:acyltransferase activity"/>
    <property type="evidence" value="ECO:0007669"/>
    <property type="project" value="InterPro"/>
</dbReference>
<feature type="domain" description="Malic enzyme NAD-binding" evidence="11">
    <location>
        <begin position="163"/>
        <end position="400"/>
    </location>
</feature>
<evidence type="ECO:0000256" key="2">
    <source>
        <dbReference type="ARBA" id="ARBA00001946"/>
    </source>
</evidence>
<dbReference type="FunFam" id="3.40.50.10380:FF:000003">
    <property type="entry name" value="NADP-dependent malic enzyme"/>
    <property type="match status" value="1"/>
</dbReference>
<dbReference type="InterPro" id="IPR045213">
    <property type="entry name" value="Malic_NAD-bd_bact_type"/>
</dbReference>
<dbReference type="AlphaFoldDB" id="A0A6L8W8Z3"/>
<keyword evidence="10" id="KW-0521">NADP</keyword>
<gene>
    <name evidence="13" type="ORF">GQE98_10990</name>
</gene>
<evidence type="ECO:0000256" key="5">
    <source>
        <dbReference type="ARBA" id="ARBA00022723"/>
    </source>
</evidence>
<dbReference type="InterPro" id="IPR012302">
    <property type="entry name" value="Malic_NAD-bd"/>
</dbReference>
<dbReference type="GO" id="GO:0046872">
    <property type="term" value="F:metal ion binding"/>
    <property type="evidence" value="ECO:0007669"/>
    <property type="project" value="UniProtKB-KW"/>
</dbReference>
<organism evidence="13 14">
    <name type="scientific">Sneathiella litorea</name>
    <dbReference type="NCBI Taxonomy" id="2606216"/>
    <lineage>
        <taxon>Bacteria</taxon>
        <taxon>Pseudomonadati</taxon>
        <taxon>Pseudomonadota</taxon>
        <taxon>Alphaproteobacteria</taxon>
        <taxon>Sneathiellales</taxon>
        <taxon>Sneathiellaceae</taxon>
        <taxon>Sneathiella</taxon>
    </lineage>
</organism>
<comment type="caution">
    <text evidence="13">The sequence shown here is derived from an EMBL/GenBank/DDBJ whole genome shotgun (WGS) entry which is preliminary data.</text>
</comment>
<dbReference type="InterPro" id="IPR036291">
    <property type="entry name" value="NAD(P)-bd_dom_sf"/>
</dbReference>
<feature type="binding site" evidence="10">
    <location>
        <position position="287"/>
    </location>
    <ligand>
        <name>a divalent metal cation</name>
        <dbReference type="ChEBI" id="CHEBI:60240"/>
    </ligand>
</feature>
<proteinExistence type="inferred from homology"/>
<dbReference type="InterPro" id="IPR037062">
    <property type="entry name" value="Malic_N_dom_sf"/>
</dbReference>
<dbReference type="SUPFAM" id="SSF53659">
    <property type="entry name" value="Isocitrate/Isopropylmalate dehydrogenase-like"/>
    <property type="match status" value="1"/>
</dbReference>
<evidence type="ECO:0000256" key="7">
    <source>
        <dbReference type="ARBA" id="ARBA00023268"/>
    </source>
</evidence>
<dbReference type="Pfam" id="PF00390">
    <property type="entry name" value="malic"/>
    <property type="match status" value="1"/>
</dbReference>
<dbReference type="InterPro" id="IPR042112">
    <property type="entry name" value="P_AcTrfase_dom2"/>
</dbReference>
<dbReference type="EMBL" id="WTUW01000002">
    <property type="protein sequence ID" value="MZR31159.1"/>
    <property type="molecule type" value="Genomic_DNA"/>
</dbReference>
<dbReference type="SUPFAM" id="SSF53223">
    <property type="entry name" value="Aminoacid dehydrogenase-like, N-terminal domain"/>
    <property type="match status" value="1"/>
</dbReference>
<dbReference type="Pfam" id="PF03949">
    <property type="entry name" value="Malic_M"/>
    <property type="match status" value="1"/>
</dbReference>
<dbReference type="SMART" id="SM01274">
    <property type="entry name" value="malic"/>
    <property type="match status" value="1"/>
</dbReference>
<evidence type="ECO:0000259" key="12">
    <source>
        <dbReference type="SMART" id="SM01274"/>
    </source>
</evidence>
<dbReference type="InterPro" id="IPR051674">
    <property type="entry name" value="Malate_Decarboxylase"/>
</dbReference>
<evidence type="ECO:0000256" key="10">
    <source>
        <dbReference type="PIRSR" id="PIRSR036684-3"/>
    </source>
</evidence>
<feature type="binding site" evidence="9">
    <location>
        <position position="136"/>
    </location>
    <ligand>
        <name>a divalent metal cation</name>
        <dbReference type="ChEBI" id="CHEBI:60240"/>
    </ligand>
</feature>
<evidence type="ECO:0000256" key="6">
    <source>
        <dbReference type="ARBA" id="ARBA00023002"/>
    </source>
</evidence>
<comment type="cofactor">
    <cofactor evidence="2">
        <name>Mg(2+)</name>
        <dbReference type="ChEBI" id="CHEBI:18420"/>
    </cofactor>
</comment>
<feature type="binding site" evidence="10">
    <location>
        <position position="162"/>
    </location>
    <ligand>
        <name>a divalent metal cation</name>
        <dbReference type="ChEBI" id="CHEBI:60240"/>
    </ligand>
</feature>
<evidence type="ECO:0000256" key="8">
    <source>
        <dbReference type="PIRSR" id="PIRSR036684-1"/>
    </source>
</evidence>
<dbReference type="CDD" id="cd05311">
    <property type="entry name" value="NAD_bind_2_malic_enz"/>
    <property type="match status" value="1"/>
</dbReference>
<keyword evidence="14" id="KW-1185">Reference proteome</keyword>
<dbReference type="Gene3D" id="3.40.50.720">
    <property type="entry name" value="NAD(P)-binding Rossmann-like Domain"/>
    <property type="match status" value="1"/>
</dbReference>
<dbReference type="Gene3D" id="3.40.50.10950">
    <property type="match status" value="1"/>
</dbReference>
<dbReference type="Pfam" id="PF01515">
    <property type="entry name" value="PTA_PTB"/>
    <property type="match status" value="1"/>
</dbReference>
<evidence type="ECO:0000256" key="1">
    <source>
        <dbReference type="ARBA" id="ARBA00001936"/>
    </source>
</evidence>
<evidence type="ECO:0000256" key="9">
    <source>
        <dbReference type="PIRSR" id="PIRSR036684-2"/>
    </source>
</evidence>
<evidence type="ECO:0000256" key="3">
    <source>
        <dbReference type="ARBA" id="ARBA00007686"/>
    </source>
</evidence>
<dbReference type="GO" id="GO:0004473">
    <property type="term" value="F:malate dehydrogenase (decarboxylating) (NADP+) activity"/>
    <property type="evidence" value="ECO:0007669"/>
    <property type="project" value="UniProtKB-EC"/>
</dbReference>
<evidence type="ECO:0000259" key="11">
    <source>
        <dbReference type="SMART" id="SM00919"/>
    </source>
</evidence>
<dbReference type="PANTHER" id="PTHR43237">
    <property type="entry name" value="NADP-DEPENDENT MALIC ENZYME"/>
    <property type="match status" value="1"/>
</dbReference>
<reference evidence="13 14" key="1">
    <citation type="submission" date="2019-12" db="EMBL/GenBank/DDBJ databases">
        <title>Snethiella sp. nov. sp. isolated from sea sand.</title>
        <authorList>
            <person name="Kim J."/>
            <person name="Jeong S.E."/>
            <person name="Jung H.S."/>
            <person name="Jeon C.O."/>
        </authorList>
    </citation>
    <scope>NUCLEOTIDE SEQUENCE [LARGE SCALE GENOMIC DNA]</scope>
    <source>
        <strain evidence="13 14">DP05</strain>
    </source>
</reference>
<keyword evidence="5 9" id="KW-0479">Metal-binding</keyword>
<dbReference type="FunFam" id="3.40.50.720:FF:000095">
    <property type="entry name" value="NADP-dependent malic enzyme"/>
    <property type="match status" value="1"/>
</dbReference>
<dbReference type="GO" id="GO:0006108">
    <property type="term" value="P:malate metabolic process"/>
    <property type="evidence" value="ECO:0007669"/>
    <property type="project" value="InterPro"/>
</dbReference>
<dbReference type="Gene3D" id="3.40.50.10750">
    <property type="entry name" value="Isocitrate/Isopropylmalate dehydrogenase-like"/>
    <property type="match status" value="1"/>
</dbReference>